<dbReference type="Proteomes" id="UP000319865">
    <property type="component" value="Unassembled WGS sequence"/>
</dbReference>
<gene>
    <name evidence="8" type="ORF">FHU33_1963</name>
</gene>
<feature type="transmembrane region" description="Helical" evidence="7">
    <location>
        <begin position="199"/>
        <end position="221"/>
    </location>
</feature>
<accession>A0A543PET1</accession>
<dbReference type="GO" id="GO:0005886">
    <property type="term" value="C:plasma membrane"/>
    <property type="evidence" value="ECO:0007669"/>
    <property type="project" value="UniProtKB-SubCell"/>
</dbReference>
<keyword evidence="2" id="KW-1003">Cell membrane</keyword>
<feature type="transmembrane region" description="Helical" evidence="7">
    <location>
        <begin position="87"/>
        <end position="104"/>
    </location>
</feature>
<reference evidence="8 9" key="1">
    <citation type="submission" date="2019-06" db="EMBL/GenBank/DDBJ databases">
        <title>Sequencing the genomes of 1000 actinobacteria strains.</title>
        <authorList>
            <person name="Klenk H.-P."/>
        </authorList>
    </citation>
    <scope>NUCLEOTIDE SEQUENCE [LARGE SCALE GENOMIC DNA]</scope>
    <source>
        <strain evidence="8 9">DSM 46837</strain>
    </source>
</reference>
<organism evidence="8 9">
    <name type="scientific">Blastococcus colisei</name>
    <dbReference type="NCBI Taxonomy" id="1564162"/>
    <lineage>
        <taxon>Bacteria</taxon>
        <taxon>Bacillati</taxon>
        <taxon>Actinomycetota</taxon>
        <taxon>Actinomycetes</taxon>
        <taxon>Geodermatophilales</taxon>
        <taxon>Geodermatophilaceae</taxon>
        <taxon>Blastococcus</taxon>
    </lineage>
</organism>
<keyword evidence="4 7" id="KW-1133">Transmembrane helix</keyword>
<proteinExistence type="predicted"/>
<dbReference type="EMBL" id="VFQE01000001">
    <property type="protein sequence ID" value="TQN42559.1"/>
    <property type="molecule type" value="Genomic_DNA"/>
</dbReference>
<evidence type="ECO:0000313" key="8">
    <source>
        <dbReference type="EMBL" id="TQN42559.1"/>
    </source>
</evidence>
<dbReference type="Pfam" id="PF09678">
    <property type="entry name" value="Caa3_CtaG"/>
    <property type="match status" value="1"/>
</dbReference>
<evidence type="ECO:0000256" key="4">
    <source>
        <dbReference type="ARBA" id="ARBA00022989"/>
    </source>
</evidence>
<dbReference type="InterPro" id="IPR019108">
    <property type="entry name" value="Caa3_assmbl_CtaG-rel"/>
</dbReference>
<evidence type="ECO:0000313" key="9">
    <source>
        <dbReference type="Proteomes" id="UP000319865"/>
    </source>
</evidence>
<feature type="transmembrane region" description="Helical" evidence="7">
    <location>
        <begin position="54"/>
        <end position="75"/>
    </location>
</feature>
<feature type="transmembrane region" description="Helical" evidence="7">
    <location>
        <begin position="250"/>
        <end position="272"/>
    </location>
</feature>
<sequence length="304" mass="32589">MTGDRATGSVLAHVGGAAQDWPVLPLAFLALVALGYPCLLAWTAPRRRSPWTTVGPGVAWVFGIVALAAALASPIERLGEDYLLAHMVQHLLLTLVAAPLLVLADPVPRIIAALPEPVRPVVARPWARLVRGARRPAVVLVVAVLYLAVVLAWHLPAAYEAALLSTPVHIVEHLTFLAAALVFWWNVLRVPRRRLGQLVAGLVAVLIPALGEAVLGGAMLFSTTPWYDVYVGAAAEHGFDPVVDQQVAGALMWMAGMPVYLLAAVVLLWRVVRVGDTERQPPVPHVPDAPERVVPEARRASLEA</sequence>
<feature type="region of interest" description="Disordered" evidence="6">
    <location>
        <begin position="280"/>
        <end position="304"/>
    </location>
</feature>
<evidence type="ECO:0000256" key="5">
    <source>
        <dbReference type="ARBA" id="ARBA00023136"/>
    </source>
</evidence>
<keyword evidence="3 7" id="KW-0812">Transmembrane</keyword>
<keyword evidence="5 7" id="KW-0472">Membrane</keyword>
<evidence type="ECO:0000256" key="2">
    <source>
        <dbReference type="ARBA" id="ARBA00022475"/>
    </source>
</evidence>
<evidence type="ECO:0000256" key="6">
    <source>
        <dbReference type="SAM" id="MobiDB-lite"/>
    </source>
</evidence>
<feature type="compositionally biased region" description="Basic and acidic residues" evidence="6">
    <location>
        <begin position="288"/>
        <end position="304"/>
    </location>
</feature>
<protein>
    <submittedName>
        <fullName evidence="8">Cytochrome c oxidase assembly factor CtaG</fullName>
    </submittedName>
</protein>
<feature type="transmembrane region" description="Helical" evidence="7">
    <location>
        <begin position="23"/>
        <end position="42"/>
    </location>
</feature>
<evidence type="ECO:0000256" key="3">
    <source>
        <dbReference type="ARBA" id="ARBA00022692"/>
    </source>
</evidence>
<feature type="transmembrane region" description="Helical" evidence="7">
    <location>
        <begin position="167"/>
        <end position="187"/>
    </location>
</feature>
<feature type="transmembrane region" description="Helical" evidence="7">
    <location>
        <begin position="137"/>
        <end position="155"/>
    </location>
</feature>
<dbReference type="AlphaFoldDB" id="A0A543PET1"/>
<evidence type="ECO:0000256" key="1">
    <source>
        <dbReference type="ARBA" id="ARBA00004651"/>
    </source>
</evidence>
<comment type="caution">
    <text evidence="8">The sequence shown here is derived from an EMBL/GenBank/DDBJ whole genome shotgun (WGS) entry which is preliminary data.</text>
</comment>
<keyword evidence="9" id="KW-1185">Reference proteome</keyword>
<dbReference type="RefSeq" id="WP_170182388.1">
    <property type="nucleotide sequence ID" value="NZ_VFQE01000001.1"/>
</dbReference>
<comment type="subcellular location">
    <subcellularLocation>
        <location evidence="1">Cell membrane</location>
        <topology evidence="1">Multi-pass membrane protein</topology>
    </subcellularLocation>
</comment>
<evidence type="ECO:0000256" key="7">
    <source>
        <dbReference type="SAM" id="Phobius"/>
    </source>
</evidence>
<name>A0A543PET1_9ACTN</name>